<dbReference type="STRING" id="86166.TAGGR_1648"/>
<evidence type="ECO:0000256" key="11">
    <source>
        <dbReference type="ARBA" id="ARBA00023136"/>
    </source>
</evidence>
<comment type="similarity">
    <text evidence="2">Belongs to the FtsK/SpoIIIE/SftA family.</text>
</comment>
<dbReference type="SUPFAM" id="SSF46785">
    <property type="entry name" value="Winged helix' DNA-binding domain"/>
    <property type="match status" value="1"/>
</dbReference>
<evidence type="ECO:0000259" key="16">
    <source>
        <dbReference type="PROSITE" id="PS50901"/>
    </source>
</evidence>
<protein>
    <submittedName>
        <fullName evidence="17">DNA segregation ATPase FtsK/SpoIIIE, S-DNA-T family</fullName>
    </submittedName>
</protein>
<dbReference type="Pfam" id="PF13491">
    <property type="entry name" value="FtsK_4TM"/>
    <property type="match status" value="1"/>
</dbReference>
<dbReference type="InterPro" id="IPR050206">
    <property type="entry name" value="FtsK/SpoIIIE/SftA"/>
</dbReference>
<dbReference type="InterPro" id="IPR025199">
    <property type="entry name" value="FtsK_4TM"/>
</dbReference>
<dbReference type="GO" id="GO:0005886">
    <property type="term" value="C:plasma membrane"/>
    <property type="evidence" value="ECO:0007669"/>
    <property type="project" value="UniProtKB-SubCell"/>
</dbReference>
<dbReference type="PANTHER" id="PTHR22683">
    <property type="entry name" value="SPORULATION PROTEIN RELATED"/>
    <property type="match status" value="1"/>
</dbReference>
<dbReference type="InterPro" id="IPR018541">
    <property type="entry name" value="Ftsk_gamma"/>
</dbReference>
<evidence type="ECO:0000313" key="17">
    <source>
        <dbReference type="EMBL" id="GAQ94467.1"/>
    </source>
</evidence>
<keyword evidence="7" id="KW-0159">Chromosome partition</keyword>
<evidence type="ECO:0000256" key="13">
    <source>
        <dbReference type="ARBA" id="ARBA00025923"/>
    </source>
</evidence>
<dbReference type="EMBL" id="BCNO01000001">
    <property type="protein sequence ID" value="GAQ94467.1"/>
    <property type="molecule type" value="Genomic_DNA"/>
</dbReference>
<evidence type="ECO:0000256" key="8">
    <source>
        <dbReference type="ARBA" id="ARBA00022840"/>
    </source>
</evidence>
<evidence type="ECO:0000256" key="5">
    <source>
        <dbReference type="ARBA" id="ARBA00022692"/>
    </source>
</evidence>
<keyword evidence="11 15" id="KW-0472">Membrane</keyword>
<keyword evidence="12" id="KW-0131">Cell cycle</keyword>
<dbReference type="InterPro" id="IPR036390">
    <property type="entry name" value="WH_DNA-bd_sf"/>
</dbReference>
<dbReference type="OrthoDB" id="9807790at2"/>
<dbReference type="PROSITE" id="PS50901">
    <property type="entry name" value="FTSK"/>
    <property type="match status" value="1"/>
</dbReference>
<organism evidence="17 18">
    <name type="scientific">Thermodesulfovibrio aggregans</name>
    <dbReference type="NCBI Taxonomy" id="86166"/>
    <lineage>
        <taxon>Bacteria</taxon>
        <taxon>Pseudomonadati</taxon>
        <taxon>Nitrospirota</taxon>
        <taxon>Thermodesulfovibrionia</taxon>
        <taxon>Thermodesulfovibrionales</taxon>
        <taxon>Thermodesulfovibrionaceae</taxon>
        <taxon>Thermodesulfovibrio</taxon>
    </lineage>
</organism>
<evidence type="ECO:0000256" key="10">
    <source>
        <dbReference type="ARBA" id="ARBA00023125"/>
    </source>
</evidence>
<evidence type="ECO:0000256" key="12">
    <source>
        <dbReference type="ARBA" id="ARBA00023306"/>
    </source>
</evidence>
<evidence type="ECO:0000256" key="2">
    <source>
        <dbReference type="ARBA" id="ARBA00006474"/>
    </source>
</evidence>
<keyword evidence="3" id="KW-1003">Cell membrane</keyword>
<keyword evidence="10" id="KW-0238">DNA-binding</keyword>
<dbReference type="AlphaFoldDB" id="A0A0U9HN19"/>
<evidence type="ECO:0000256" key="14">
    <source>
        <dbReference type="PROSITE-ProRule" id="PRU00289"/>
    </source>
</evidence>
<dbReference type="Pfam" id="PF01580">
    <property type="entry name" value="FtsK_SpoIIIE"/>
    <property type="match status" value="1"/>
</dbReference>
<evidence type="ECO:0000256" key="7">
    <source>
        <dbReference type="ARBA" id="ARBA00022829"/>
    </source>
</evidence>
<evidence type="ECO:0000256" key="3">
    <source>
        <dbReference type="ARBA" id="ARBA00022475"/>
    </source>
</evidence>
<keyword evidence="8 14" id="KW-0067">ATP-binding</keyword>
<dbReference type="GO" id="GO:0005524">
    <property type="term" value="F:ATP binding"/>
    <property type="evidence" value="ECO:0007669"/>
    <property type="project" value="UniProtKB-UniRule"/>
</dbReference>
<comment type="subcellular location">
    <subcellularLocation>
        <location evidence="1">Cell membrane</location>
        <topology evidence="1">Multi-pass membrane protein</topology>
    </subcellularLocation>
</comment>
<keyword evidence="4" id="KW-0132">Cell division</keyword>
<dbReference type="SMART" id="SM00843">
    <property type="entry name" value="Ftsk_gamma"/>
    <property type="match status" value="1"/>
</dbReference>
<keyword evidence="18" id="KW-1185">Reference proteome</keyword>
<dbReference type="SUPFAM" id="SSF52540">
    <property type="entry name" value="P-loop containing nucleoside triphosphate hydrolases"/>
    <property type="match status" value="1"/>
</dbReference>
<evidence type="ECO:0000313" key="18">
    <source>
        <dbReference type="Proteomes" id="UP000054976"/>
    </source>
</evidence>
<dbReference type="GO" id="GO:0051301">
    <property type="term" value="P:cell division"/>
    <property type="evidence" value="ECO:0007669"/>
    <property type="project" value="UniProtKB-KW"/>
</dbReference>
<dbReference type="Gene3D" id="1.10.10.10">
    <property type="entry name" value="Winged helix-like DNA-binding domain superfamily/Winged helix DNA-binding domain"/>
    <property type="match status" value="1"/>
</dbReference>
<feature type="transmembrane region" description="Helical" evidence="15">
    <location>
        <begin position="33"/>
        <end position="53"/>
    </location>
</feature>
<evidence type="ECO:0000256" key="9">
    <source>
        <dbReference type="ARBA" id="ARBA00022989"/>
    </source>
</evidence>
<evidence type="ECO:0000256" key="15">
    <source>
        <dbReference type="SAM" id="Phobius"/>
    </source>
</evidence>
<dbReference type="Proteomes" id="UP000054976">
    <property type="component" value="Unassembled WGS sequence"/>
</dbReference>
<keyword evidence="5 15" id="KW-0812">Transmembrane</keyword>
<evidence type="ECO:0000256" key="4">
    <source>
        <dbReference type="ARBA" id="ARBA00022618"/>
    </source>
</evidence>
<dbReference type="CDD" id="cd01127">
    <property type="entry name" value="TrwB_TraG_TraD_VirD4"/>
    <property type="match status" value="1"/>
</dbReference>
<reference evidence="18" key="1">
    <citation type="submission" date="2016-01" db="EMBL/GenBank/DDBJ databases">
        <title>Draft genome sequence of Thermodesulfovibrio aggregans strain TGE-P1.</title>
        <authorList>
            <person name="Sekiguchi Y."/>
            <person name="Ohashi A."/>
            <person name="Matsuura N."/>
            <person name="Tourlousse M.D."/>
        </authorList>
    </citation>
    <scope>NUCLEOTIDE SEQUENCE [LARGE SCALE GENOMIC DNA]</scope>
    <source>
        <strain evidence="18">TGE-P1</strain>
    </source>
</reference>
<dbReference type="InterPro" id="IPR003593">
    <property type="entry name" value="AAA+_ATPase"/>
</dbReference>
<dbReference type="Gene3D" id="3.40.50.300">
    <property type="entry name" value="P-loop containing nucleotide triphosphate hydrolases"/>
    <property type="match status" value="1"/>
</dbReference>
<evidence type="ECO:0000256" key="1">
    <source>
        <dbReference type="ARBA" id="ARBA00004651"/>
    </source>
</evidence>
<proteinExistence type="inferred from homology"/>
<comment type="subunit">
    <text evidence="13">Homohexamer. Forms a ring that surrounds DNA.</text>
</comment>
<feature type="binding site" evidence="14">
    <location>
        <begin position="393"/>
        <end position="400"/>
    </location>
    <ligand>
        <name>ATP</name>
        <dbReference type="ChEBI" id="CHEBI:30616"/>
    </ligand>
</feature>
<dbReference type="Pfam" id="PF17854">
    <property type="entry name" value="FtsK_alpha"/>
    <property type="match status" value="1"/>
</dbReference>
<dbReference type="SMART" id="SM00382">
    <property type="entry name" value="AAA"/>
    <property type="match status" value="1"/>
</dbReference>
<dbReference type="GO" id="GO:0003677">
    <property type="term" value="F:DNA binding"/>
    <property type="evidence" value="ECO:0007669"/>
    <property type="project" value="UniProtKB-KW"/>
</dbReference>
<sequence>MRQKLVYRKPAVKAIEKKPENIKKLSASDVFKTILLIALAAYIAVSLVSYNFLDPSPFTYTKSKPSNYGGIVGSYIAELLFSIFGIATFLIPLFLVFLAIKKFFGKQTNTWKIPWFTTFLFSLSVMLEPLRKTVEAYKKLPEGISWIAFHLTERFLSIAGTYILWLSIFIASVILIKPELIRRKEKEEIKEPLPEINEDIKIVKVSKPEESDRKIDSSGVERQVKSENIKEKLSTESEKKGFIIPPISLLKIEKSEENISKEEIVASARSIEARFAEFSIHGTIKEVHPGPVVTMYEFEPASGIKLSKIITLSDELALSLKAQSIRIYPIPGRSAIGIEVPNKKRQIVRLGEILGSEKFQNSASYLTLALGKDIYGNPVITDLAKMPHLLVAGATGSGKSVCLNTMILSLLYKTTPHDVKLLLIDPKLLELSIYENIPHLMAPVITDPKEASEALKKVIVEMERRYKLFASKGFRNIESFNKTVSADEKVPYIVVFIDEFADLMFTAPTEVEQSVTRIAQMARAAGIHLVVATQRPSVDVITGIIKANFPARIAFQVTSRVDSRTILDTQGAEKLLGMGDMLFMVSGVKIIRVHGAYVSEEEVKSVTEYLRNQGTPDYSIFESIQLPQNKKEDDRTNGTQTDELYEEVIEYARQVGEISISLIQRKFKIGYNRAARIMDLLEQDGLVGPPQGAGKPRKFLGNF</sequence>
<gene>
    <name evidence="17" type="ORF">TAGGR_1648</name>
</gene>
<evidence type="ECO:0000256" key="6">
    <source>
        <dbReference type="ARBA" id="ARBA00022741"/>
    </source>
</evidence>
<dbReference type="InterPro" id="IPR041027">
    <property type="entry name" value="FtsK_alpha"/>
</dbReference>
<dbReference type="GO" id="GO:0007059">
    <property type="term" value="P:chromosome segregation"/>
    <property type="evidence" value="ECO:0007669"/>
    <property type="project" value="UniProtKB-KW"/>
</dbReference>
<dbReference type="InterPro" id="IPR036388">
    <property type="entry name" value="WH-like_DNA-bd_sf"/>
</dbReference>
<keyword evidence="9 15" id="KW-1133">Transmembrane helix</keyword>
<feature type="transmembrane region" description="Helical" evidence="15">
    <location>
        <begin position="155"/>
        <end position="176"/>
    </location>
</feature>
<dbReference type="InterPro" id="IPR027417">
    <property type="entry name" value="P-loop_NTPase"/>
</dbReference>
<keyword evidence="6 14" id="KW-0547">Nucleotide-binding</keyword>
<comment type="caution">
    <text evidence="17">The sequence shown here is derived from an EMBL/GenBank/DDBJ whole genome shotgun (WGS) entry which is preliminary data.</text>
</comment>
<feature type="domain" description="FtsK" evidence="16">
    <location>
        <begin position="376"/>
        <end position="564"/>
    </location>
</feature>
<dbReference type="RefSeq" id="WP_059175917.1">
    <property type="nucleotide sequence ID" value="NZ_BCNO01000001.1"/>
</dbReference>
<dbReference type="InterPro" id="IPR002543">
    <property type="entry name" value="FtsK_dom"/>
</dbReference>
<feature type="transmembrane region" description="Helical" evidence="15">
    <location>
        <begin position="73"/>
        <end position="100"/>
    </location>
</feature>
<dbReference type="Pfam" id="PF09397">
    <property type="entry name" value="FtsK_gamma"/>
    <property type="match status" value="1"/>
</dbReference>
<accession>A0A0U9HN19</accession>
<dbReference type="Gene3D" id="3.30.980.40">
    <property type="match status" value="1"/>
</dbReference>
<name>A0A0U9HN19_9BACT</name>
<dbReference type="PANTHER" id="PTHR22683:SF41">
    <property type="entry name" value="DNA TRANSLOCASE FTSK"/>
    <property type="match status" value="1"/>
</dbReference>